<comment type="caution">
    <text evidence="2">The sequence shown here is derived from an EMBL/GenBank/DDBJ whole genome shotgun (WGS) entry which is preliminary data.</text>
</comment>
<evidence type="ECO:0000313" key="2">
    <source>
        <dbReference type="EMBL" id="PQP92734.1"/>
    </source>
</evidence>
<dbReference type="Proteomes" id="UP000250321">
    <property type="component" value="Unassembled WGS sequence"/>
</dbReference>
<proteinExistence type="predicted"/>
<evidence type="ECO:0000313" key="3">
    <source>
        <dbReference type="Proteomes" id="UP000250321"/>
    </source>
</evidence>
<reference evidence="2 3" key="1">
    <citation type="submission" date="2018-02" db="EMBL/GenBank/DDBJ databases">
        <title>Draft genome of wild Prunus yedoensis var. nudiflora.</title>
        <authorList>
            <person name="Baek S."/>
            <person name="Kim J.-H."/>
            <person name="Choi K."/>
            <person name="Kim G.-B."/>
            <person name="Cho A."/>
            <person name="Jang H."/>
            <person name="Shin C.-H."/>
            <person name="Yu H.-J."/>
            <person name="Mun J.-H."/>
        </authorList>
    </citation>
    <scope>NUCLEOTIDE SEQUENCE [LARGE SCALE GENOMIC DNA]</scope>
    <source>
        <strain evidence="3">cv. Jeju island</strain>
        <tissue evidence="2">Leaf</tissue>
    </source>
</reference>
<evidence type="ECO:0000256" key="1">
    <source>
        <dbReference type="SAM" id="SignalP"/>
    </source>
</evidence>
<sequence>MASNMSLKTLSVLGLALAVCASHPRSNFMRGSRPRHMRIRCVVVQQTLCA</sequence>
<dbReference type="AlphaFoldDB" id="A0A314XGE2"/>
<gene>
    <name evidence="2" type="ORF">Pyn_11777</name>
</gene>
<accession>A0A314XGE2</accession>
<feature type="chain" id="PRO_5016325801" evidence="1">
    <location>
        <begin position="23"/>
        <end position="50"/>
    </location>
</feature>
<organism evidence="2 3">
    <name type="scientific">Prunus yedoensis var. nudiflora</name>
    <dbReference type="NCBI Taxonomy" id="2094558"/>
    <lineage>
        <taxon>Eukaryota</taxon>
        <taxon>Viridiplantae</taxon>
        <taxon>Streptophyta</taxon>
        <taxon>Embryophyta</taxon>
        <taxon>Tracheophyta</taxon>
        <taxon>Spermatophyta</taxon>
        <taxon>Magnoliopsida</taxon>
        <taxon>eudicotyledons</taxon>
        <taxon>Gunneridae</taxon>
        <taxon>Pentapetalae</taxon>
        <taxon>rosids</taxon>
        <taxon>fabids</taxon>
        <taxon>Rosales</taxon>
        <taxon>Rosaceae</taxon>
        <taxon>Amygdaloideae</taxon>
        <taxon>Amygdaleae</taxon>
        <taxon>Prunus</taxon>
    </lineage>
</organism>
<protein>
    <submittedName>
        <fullName evidence="2">Uncharacterized protein</fullName>
    </submittedName>
</protein>
<feature type="signal peptide" evidence="1">
    <location>
        <begin position="1"/>
        <end position="22"/>
    </location>
</feature>
<keyword evidence="3" id="KW-1185">Reference proteome</keyword>
<name>A0A314XGE2_PRUYE</name>
<dbReference type="EMBL" id="PJQY01002533">
    <property type="protein sequence ID" value="PQP92734.1"/>
    <property type="molecule type" value="Genomic_DNA"/>
</dbReference>
<keyword evidence="1" id="KW-0732">Signal</keyword>